<dbReference type="PANTHER" id="PTHR20531">
    <property type="entry name" value="N-ALPHA-ACETYLTRANSFERASE 40"/>
    <property type="match status" value="1"/>
</dbReference>
<feature type="domain" description="N-acetyltransferase" evidence="12">
    <location>
        <begin position="46"/>
        <end position="222"/>
    </location>
</feature>
<dbReference type="OrthoDB" id="424551at2759"/>
<comment type="catalytic activity">
    <reaction evidence="11">
        <text>N-terminal L-seryl-[histone H4] + acetyl-CoA = N-terminal N(alpha)-acetyl-L-seryl-[histone H4] + CoA + H(+)</text>
        <dbReference type="Rhea" id="RHEA:50596"/>
        <dbReference type="Rhea" id="RHEA-COMP:12740"/>
        <dbReference type="Rhea" id="RHEA-COMP:12743"/>
        <dbReference type="ChEBI" id="CHEBI:15378"/>
        <dbReference type="ChEBI" id="CHEBI:57287"/>
        <dbReference type="ChEBI" id="CHEBI:57288"/>
        <dbReference type="ChEBI" id="CHEBI:64738"/>
        <dbReference type="ChEBI" id="CHEBI:83690"/>
        <dbReference type="EC" id="2.3.1.257"/>
    </reaction>
</comment>
<keyword evidence="6" id="KW-0963">Cytoplasm</keyword>
<dbReference type="STRING" id="983967.A0A1E4SW52"/>
<dbReference type="Pfam" id="PF00583">
    <property type="entry name" value="Acetyltransf_1"/>
    <property type="match status" value="1"/>
</dbReference>
<protein>
    <recommendedName>
        <fullName evidence="5">N-alpha-acetyltransferase 40</fullName>
        <ecNumber evidence="4">2.3.1.257</ecNumber>
    </recommendedName>
</protein>
<dbReference type="EC" id="2.3.1.257" evidence="4"/>
<evidence type="ECO:0000256" key="11">
    <source>
        <dbReference type="ARBA" id="ARBA00049524"/>
    </source>
</evidence>
<gene>
    <name evidence="13" type="ORF">CANARDRAFT_202643</name>
</gene>
<evidence type="ECO:0000256" key="6">
    <source>
        <dbReference type="ARBA" id="ARBA00022490"/>
    </source>
</evidence>
<evidence type="ECO:0000256" key="8">
    <source>
        <dbReference type="ARBA" id="ARBA00023242"/>
    </source>
</evidence>
<dbReference type="Proteomes" id="UP000094801">
    <property type="component" value="Unassembled WGS sequence"/>
</dbReference>
<dbReference type="PROSITE" id="PS51186">
    <property type="entry name" value="GNAT"/>
    <property type="match status" value="1"/>
</dbReference>
<dbReference type="SUPFAM" id="SSF55729">
    <property type="entry name" value="Acyl-CoA N-acyltransferases (Nat)"/>
    <property type="match status" value="1"/>
</dbReference>
<proteinExistence type="inferred from homology"/>
<dbReference type="GO" id="GO:1990189">
    <property type="term" value="F:protein N-terminal-serine acetyltransferase activity"/>
    <property type="evidence" value="ECO:0007669"/>
    <property type="project" value="UniProtKB-EC"/>
</dbReference>
<evidence type="ECO:0000256" key="3">
    <source>
        <dbReference type="ARBA" id="ARBA00008870"/>
    </source>
</evidence>
<keyword evidence="8" id="KW-0539">Nucleus</keyword>
<dbReference type="GO" id="GO:0005634">
    <property type="term" value="C:nucleus"/>
    <property type="evidence" value="ECO:0007669"/>
    <property type="project" value="UniProtKB-SubCell"/>
</dbReference>
<dbReference type="AlphaFoldDB" id="A0A1E4SW52"/>
<dbReference type="InterPro" id="IPR039949">
    <property type="entry name" value="NAA40"/>
</dbReference>
<dbReference type="GO" id="GO:0043998">
    <property type="term" value="F:histone H2A acetyltransferase activity"/>
    <property type="evidence" value="ECO:0007669"/>
    <property type="project" value="InterPro"/>
</dbReference>
<evidence type="ECO:0000313" key="14">
    <source>
        <dbReference type="Proteomes" id="UP000094801"/>
    </source>
</evidence>
<dbReference type="InterPro" id="IPR016181">
    <property type="entry name" value="Acyl_CoA_acyltransferase"/>
</dbReference>
<comment type="similarity">
    <text evidence="3">Belongs to the acetyltransferase family. NAA40 subfamily.</text>
</comment>
<evidence type="ECO:0000256" key="5">
    <source>
        <dbReference type="ARBA" id="ARBA00015043"/>
    </source>
</evidence>
<evidence type="ECO:0000256" key="7">
    <source>
        <dbReference type="ARBA" id="ARBA00022679"/>
    </source>
</evidence>
<keyword evidence="9" id="KW-0012">Acyltransferase</keyword>
<evidence type="ECO:0000256" key="2">
    <source>
        <dbReference type="ARBA" id="ARBA00004496"/>
    </source>
</evidence>
<name>A0A1E4SW52_9ASCO</name>
<dbReference type="GO" id="GO:0010485">
    <property type="term" value="F:histone H4 acetyltransferase activity"/>
    <property type="evidence" value="ECO:0007669"/>
    <property type="project" value="InterPro"/>
</dbReference>
<dbReference type="GO" id="GO:0005737">
    <property type="term" value="C:cytoplasm"/>
    <property type="evidence" value="ECO:0007669"/>
    <property type="project" value="UniProtKB-SubCell"/>
</dbReference>
<dbReference type="Gene3D" id="3.40.630.30">
    <property type="match status" value="1"/>
</dbReference>
<evidence type="ECO:0000259" key="12">
    <source>
        <dbReference type="PROSITE" id="PS51186"/>
    </source>
</evidence>
<keyword evidence="7" id="KW-0808">Transferase</keyword>
<comment type="subcellular location">
    <subcellularLocation>
        <location evidence="2">Cytoplasm</location>
    </subcellularLocation>
    <subcellularLocation>
        <location evidence="1">Nucleus</location>
    </subcellularLocation>
</comment>
<dbReference type="InterPro" id="IPR000182">
    <property type="entry name" value="GNAT_dom"/>
</dbReference>
<reference evidence="14" key="1">
    <citation type="submission" date="2016-04" db="EMBL/GenBank/DDBJ databases">
        <title>Comparative genomics of biotechnologically important yeasts.</title>
        <authorList>
            <consortium name="DOE Joint Genome Institute"/>
            <person name="Riley R."/>
            <person name="Haridas S."/>
            <person name="Wolfe K.H."/>
            <person name="Lopes M.R."/>
            <person name="Hittinger C.T."/>
            <person name="Goker M."/>
            <person name="Salamov A."/>
            <person name="Wisecaver J."/>
            <person name="Long T.M."/>
            <person name="Aerts A.L."/>
            <person name="Barry K."/>
            <person name="Choi C."/>
            <person name="Clum A."/>
            <person name="Coughlan A.Y."/>
            <person name="Deshpande S."/>
            <person name="Douglass A.P."/>
            <person name="Hanson S.J."/>
            <person name="Klenk H.-P."/>
            <person name="Labutti K."/>
            <person name="Lapidus A."/>
            <person name="Lindquist E."/>
            <person name="Lipzen A."/>
            <person name="Meier-Kolthoff J.P."/>
            <person name="Ohm R.A."/>
            <person name="Otillar R.P."/>
            <person name="Pangilinan J."/>
            <person name="Peng Y."/>
            <person name="Rokas A."/>
            <person name="Rosa C.A."/>
            <person name="Scheuner C."/>
            <person name="Sibirny A.A."/>
            <person name="Slot J.C."/>
            <person name="Stielow J.B."/>
            <person name="Sun H."/>
            <person name="Kurtzman C.P."/>
            <person name="Blackwell M."/>
            <person name="Grigoriev I.V."/>
            <person name="Jeffries T.W."/>
        </authorList>
    </citation>
    <scope>NUCLEOTIDE SEQUENCE [LARGE SCALE GENOMIC DNA]</scope>
    <source>
        <strain evidence="14">NRRL YB-2248</strain>
    </source>
</reference>
<organism evidence="13 14">
    <name type="scientific">[Candida] arabinofermentans NRRL YB-2248</name>
    <dbReference type="NCBI Taxonomy" id="983967"/>
    <lineage>
        <taxon>Eukaryota</taxon>
        <taxon>Fungi</taxon>
        <taxon>Dikarya</taxon>
        <taxon>Ascomycota</taxon>
        <taxon>Saccharomycotina</taxon>
        <taxon>Pichiomycetes</taxon>
        <taxon>Pichiales</taxon>
        <taxon>Pichiaceae</taxon>
        <taxon>Ogataea</taxon>
        <taxon>Ogataea/Candida clade</taxon>
    </lineage>
</organism>
<dbReference type="PANTHER" id="PTHR20531:SF1">
    <property type="entry name" value="N-ALPHA-ACETYLTRANSFERASE 40"/>
    <property type="match status" value="1"/>
</dbReference>
<evidence type="ECO:0000313" key="13">
    <source>
        <dbReference type="EMBL" id="ODV83731.1"/>
    </source>
</evidence>
<evidence type="ECO:0000256" key="9">
    <source>
        <dbReference type="ARBA" id="ARBA00023315"/>
    </source>
</evidence>
<accession>A0A1E4SW52</accession>
<evidence type="ECO:0000256" key="1">
    <source>
        <dbReference type="ARBA" id="ARBA00004123"/>
    </source>
</evidence>
<evidence type="ECO:0000256" key="4">
    <source>
        <dbReference type="ARBA" id="ARBA00012950"/>
    </source>
</evidence>
<dbReference type="CDD" id="cd04301">
    <property type="entry name" value="NAT_SF"/>
    <property type="match status" value="1"/>
</dbReference>
<dbReference type="EMBL" id="KV453861">
    <property type="protein sequence ID" value="ODV83731.1"/>
    <property type="molecule type" value="Genomic_DNA"/>
</dbReference>
<keyword evidence="14" id="KW-1185">Reference proteome</keyword>
<evidence type="ECO:0000256" key="10">
    <source>
        <dbReference type="ARBA" id="ARBA00047821"/>
    </source>
</evidence>
<sequence>MWDALSIQNRELKQSKYLFQVIQKQFPREFTLGEHPLLKVIGISPYRVEKLARPLLNECLSILDDNLGPTYAALNGSDWKAAKELEMQESGLIYLLLRDLSTESSDKNKLIGFLSMKIVSDGDDQVIYLYEIQITSEYRNIRLGSLLMKEFLRLPDLVNDNQEFVDKYDYIDGTSLTVFSSNGKAYEFYLRLGYQLAKHSPTDRRLRGGKLVKPQYYILSLLNQL</sequence>
<comment type="catalytic activity">
    <reaction evidence="10">
        <text>N-terminal L-seryl-[histone H2A] + acetyl-CoA = N-terminal N(alpha)-acetyl-L-seryl-[histone H2A] + CoA + H(+)</text>
        <dbReference type="Rhea" id="RHEA:50600"/>
        <dbReference type="Rhea" id="RHEA-COMP:12742"/>
        <dbReference type="Rhea" id="RHEA-COMP:12744"/>
        <dbReference type="ChEBI" id="CHEBI:15378"/>
        <dbReference type="ChEBI" id="CHEBI:57287"/>
        <dbReference type="ChEBI" id="CHEBI:57288"/>
        <dbReference type="ChEBI" id="CHEBI:64738"/>
        <dbReference type="ChEBI" id="CHEBI:83690"/>
        <dbReference type="EC" id="2.3.1.257"/>
    </reaction>
</comment>